<feature type="compositionally biased region" description="Polar residues" evidence="2">
    <location>
        <begin position="276"/>
        <end position="291"/>
    </location>
</feature>
<feature type="coiled-coil region" evidence="1">
    <location>
        <begin position="957"/>
        <end position="1076"/>
    </location>
</feature>
<feature type="compositionally biased region" description="Polar residues" evidence="2">
    <location>
        <begin position="48"/>
        <end position="60"/>
    </location>
</feature>
<dbReference type="GO" id="GO:0007076">
    <property type="term" value="P:mitotic chromosome condensation"/>
    <property type="evidence" value="ECO:0007669"/>
    <property type="project" value="TreeGrafter"/>
</dbReference>
<feature type="region of interest" description="Disordered" evidence="2">
    <location>
        <begin position="271"/>
        <end position="294"/>
    </location>
</feature>
<evidence type="ECO:0000313" key="4">
    <source>
        <dbReference type="Proteomes" id="UP001054902"/>
    </source>
</evidence>
<dbReference type="PANTHER" id="PTHR43941:SF1">
    <property type="entry name" value="STRUCTURAL MAINTENANCE OF CHROMOSOMES PROTEIN 2"/>
    <property type="match status" value="1"/>
</dbReference>
<keyword evidence="1" id="KW-0175">Coiled coil</keyword>
<proteinExistence type="predicted"/>
<feature type="coiled-coil region" evidence="1">
    <location>
        <begin position="133"/>
        <end position="248"/>
    </location>
</feature>
<dbReference type="GO" id="GO:0003682">
    <property type="term" value="F:chromatin binding"/>
    <property type="evidence" value="ECO:0007669"/>
    <property type="project" value="TreeGrafter"/>
</dbReference>
<sequence length="1497" mass="172945">MMDPSSPDNGSDDDQPPPSVSSPGTNEANESKSTRTGRSGTREWIGNTMRNLRTRSQSPAPSNQPQESERQSRSESRTKLPPARMPSPAALDRSIHNATDGQSKDEIIAYLKKTNAALTEKTAEMELTFMNQCSQLSAQIEEQKEIVKHKKKEIASMSDQMRNMQDAINSREDTIQKLAQDNAFQKQSITDLKNQLFQLQDEREDVEMDRTNVIQEYRKKAESDEKRILSLEKELTETVSERDHLKSRLSHVLVESDDAKIKSLEINVPQDPAANVNKNQPNSPQKSSGDSVTDEIRQNWKQLEETQEKLRQKESLLHETQSSLATLEHKHKAAVKELEDIQREMKQMKSSELERFREVKLELKSEILAKKEMEEKMEKIKSNLSESRATVVRMHEGEAIMKNNIKDLETRLQEIDNLKEMVETRDKTINDLNKQIHTFTSDLAKSETKLQASLSEAKKLKVENDRFKKQLESEKDQVKSMTNKYDSLKCIVQNLEKQTTEFNQENLDVALEKKDDRISSLEMELKVYKESVAEDKVSNEMLMEKKTEKIIQLEDEITQLQQERNEVVAKYEESINKLESKLRSAQEGNESSPKQRAFYTSKEKRYEEDIAALETEISDRDAALKDNEREMRLLEKKVLALEQKVRRSKSPTRSALLSSFGDSSKIDELRKNIADLTATKSTMSAEITRLKAEIVQMRHSATNGNPMAGNSSQQLNHYKVKLKERDGAIATLVKSSITQEQQLSALREELAQYKFKHRSSGASAYQNDGDGPSWEEYSRLQQESEMFAGQIIELDEEVENLRQRLAEQMTTSGKSTSMPFAVEQLESQIQQQKTEKILEAERYEFRIKSLNTEIEGERGLRRELEDEIRNLKSKVKNQSKLERLQDELDEVEESNGKLQHEVRELRRKVRTAQLEAEKVPDLEAEVSSLRENFNKMKIHTIRNQADEVIELKSQVQLQKVLEENAQLEVDLNRAEEKYAKLEEDLLMYEQTEQKLKKQLEDCQLSLDEMEMQMQDEVRKERDACDAAMKAKESSELKYRRVIETVKEKSRDLENDIDEQNEIIAALTNEVKRLRSSNMGDSDANDIILALTDEVKKLRSKQLSAESGDNDVIEALSEEVRSLHQALKKKDEELEAREAGSSPRDDMSKELRSLKAENKKLENEVNRLQDALSVNDNESTRIREMKKQVEELKKQVNEAEQGRTQFEKAMISQSERKLSLMQTNKDLTIDSLRKELSACKERNNEMEAELFAKIRSLEIEKSEIEAELEAKMEHKNAKIQSLEQILVAHERMSGSMKEELDQLQSGMETVSVTRRAEVEELQEELMDAQGKAKKYERQIASLKMQIEESKFAYTKEVERLQNTIRALEDESESPMMRDVAEERERRLGNEYRHQLKELTVKVNMLQEENVTLKHDLERGSNKYRSSSNDKWRNSALQEENIKLKQRLREYEGDADSVGASSRRSARIPRSPAHSIRRDSSSQNRRGRDDISTYTEMTF</sequence>
<feature type="coiled-coil region" evidence="1">
    <location>
        <begin position="791"/>
        <end position="915"/>
    </location>
</feature>
<keyword evidence="4" id="KW-1185">Reference proteome</keyword>
<feature type="region of interest" description="Disordered" evidence="2">
    <location>
        <begin position="1446"/>
        <end position="1497"/>
    </location>
</feature>
<comment type="caution">
    <text evidence="3">The sequence shown here is derived from an EMBL/GenBank/DDBJ whole genome shotgun (WGS) entry which is preliminary data.</text>
</comment>
<evidence type="ECO:0000313" key="3">
    <source>
        <dbReference type="EMBL" id="GFH56647.1"/>
    </source>
</evidence>
<evidence type="ECO:0000256" key="1">
    <source>
        <dbReference type="SAM" id="Coils"/>
    </source>
</evidence>
<dbReference type="EMBL" id="BLLK01000055">
    <property type="protein sequence ID" value="GFH56647.1"/>
    <property type="molecule type" value="Genomic_DNA"/>
</dbReference>
<feature type="region of interest" description="Disordered" evidence="2">
    <location>
        <begin position="1123"/>
        <end position="1148"/>
    </location>
</feature>
<feature type="region of interest" description="Disordered" evidence="2">
    <location>
        <begin position="1"/>
        <end position="104"/>
    </location>
</feature>
<dbReference type="GO" id="GO:0000796">
    <property type="term" value="C:condensin complex"/>
    <property type="evidence" value="ECO:0007669"/>
    <property type="project" value="TreeGrafter"/>
</dbReference>
<dbReference type="Proteomes" id="UP001054902">
    <property type="component" value="Unassembled WGS sequence"/>
</dbReference>
<feature type="compositionally biased region" description="Low complexity" evidence="2">
    <location>
        <begin position="1458"/>
        <end position="1471"/>
    </location>
</feature>
<dbReference type="PANTHER" id="PTHR43941">
    <property type="entry name" value="STRUCTURAL MAINTENANCE OF CHROMOSOMES PROTEIN 2"/>
    <property type="match status" value="1"/>
</dbReference>
<dbReference type="GO" id="GO:0000793">
    <property type="term" value="C:condensed chromosome"/>
    <property type="evidence" value="ECO:0007669"/>
    <property type="project" value="TreeGrafter"/>
</dbReference>
<protein>
    <submittedName>
        <fullName evidence="3">Uncharacterized protein</fullName>
    </submittedName>
</protein>
<gene>
    <name evidence="3" type="ORF">CTEN210_13124</name>
</gene>
<accession>A0AAD3D323</accession>
<dbReference type="GO" id="GO:0000785">
    <property type="term" value="C:chromatin"/>
    <property type="evidence" value="ECO:0007669"/>
    <property type="project" value="TreeGrafter"/>
</dbReference>
<organism evidence="3 4">
    <name type="scientific">Chaetoceros tenuissimus</name>
    <dbReference type="NCBI Taxonomy" id="426638"/>
    <lineage>
        <taxon>Eukaryota</taxon>
        <taxon>Sar</taxon>
        <taxon>Stramenopiles</taxon>
        <taxon>Ochrophyta</taxon>
        <taxon>Bacillariophyta</taxon>
        <taxon>Coscinodiscophyceae</taxon>
        <taxon>Chaetocerotophycidae</taxon>
        <taxon>Chaetocerotales</taxon>
        <taxon>Chaetocerotaceae</taxon>
        <taxon>Chaetoceros</taxon>
    </lineage>
</organism>
<evidence type="ECO:0000256" key="2">
    <source>
        <dbReference type="SAM" id="MobiDB-lite"/>
    </source>
</evidence>
<feature type="compositionally biased region" description="Basic and acidic residues" evidence="2">
    <location>
        <begin position="67"/>
        <end position="78"/>
    </location>
</feature>
<name>A0AAD3D323_9STRA</name>
<feature type="compositionally biased region" description="Basic and acidic residues" evidence="2">
    <location>
        <begin position="1474"/>
        <end position="1489"/>
    </location>
</feature>
<reference evidence="3 4" key="1">
    <citation type="journal article" date="2021" name="Sci. Rep.">
        <title>The genome of the diatom Chaetoceros tenuissimus carries an ancient integrated fragment of an extant virus.</title>
        <authorList>
            <person name="Hongo Y."/>
            <person name="Kimura K."/>
            <person name="Takaki Y."/>
            <person name="Yoshida Y."/>
            <person name="Baba S."/>
            <person name="Kobayashi G."/>
            <person name="Nagasaki K."/>
            <person name="Hano T."/>
            <person name="Tomaru Y."/>
        </authorList>
    </citation>
    <scope>NUCLEOTIDE SEQUENCE [LARGE SCALE GENOMIC DNA]</scope>
    <source>
        <strain evidence="3 4">NIES-3715</strain>
    </source>
</reference>